<dbReference type="OrthoDB" id="154948at2"/>
<dbReference type="RefSeq" id="WP_129890666.1">
    <property type="nucleotide sequence ID" value="NZ_CP035758.1"/>
</dbReference>
<dbReference type="EMBL" id="CP035758">
    <property type="protein sequence ID" value="QBD79600.1"/>
    <property type="molecule type" value="Genomic_DNA"/>
</dbReference>
<accession>A0A4P6JW61</accession>
<feature type="region of interest" description="Disordered" evidence="1">
    <location>
        <begin position="186"/>
        <end position="223"/>
    </location>
</feature>
<sequence>MSDNKSVAGEAGRWLRVGFLALTVVGPVVSTIVNRLQERTRSLRALSEQQAGVLREASLKQAEKASELTEELVARGSQLSQSLVESGSKMTSNLLERGSEVTRDLAERGNKASLELSKRGEEAARELGKRGQLMQQELQKRSQEAARELAEHRSKYWTIAGFTLGLLSAGILAYLFIRKRMQPEPETEQHIQLVPEASRTSGAGEIRTSKPQASSSAAPAQEAKPAIAVVEPEEERGVPEGTAFVGIVETKQYYPAKMPLEQITTAAEKPLTVIYFASEDEARAQGYTASK</sequence>
<keyword evidence="2" id="KW-0472">Membrane</keyword>
<evidence type="ECO:0000256" key="2">
    <source>
        <dbReference type="SAM" id="Phobius"/>
    </source>
</evidence>
<proteinExistence type="predicted"/>
<dbReference type="Proteomes" id="UP000290365">
    <property type="component" value="Chromosome"/>
</dbReference>
<feature type="transmembrane region" description="Helical" evidence="2">
    <location>
        <begin position="156"/>
        <end position="177"/>
    </location>
</feature>
<evidence type="ECO:0000256" key="1">
    <source>
        <dbReference type="SAM" id="MobiDB-lite"/>
    </source>
</evidence>
<protein>
    <submittedName>
        <fullName evidence="3">Uncharacterized protein</fullName>
    </submittedName>
</protein>
<name>A0A4P6JW61_KTERU</name>
<dbReference type="AlphaFoldDB" id="A0A4P6JW61"/>
<keyword evidence="2" id="KW-0812">Transmembrane</keyword>
<reference evidence="3 4" key="1">
    <citation type="submission" date="2019-01" db="EMBL/GenBank/DDBJ databases">
        <title>Ktedonosporobacter rubrisoli SCAWS-G2.</title>
        <authorList>
            <person name="Huang Y."/>
            <person name="Yan B."/>
        </authorList>
    </citation>
    <scope>NUCLEOTIDE SEQUENCE [LARGE SCALE GENOMIC DNA]</scope>
    <source>
        <strain evidence="3 4">SCAWS-G2</strain>
    </source>
</reference>
<feature type="compositionally biased region" description="Low complexity" evidence="1">
    <location>
        <begin position="209"/>
        <end position="223"/>
    </location>
</feature>
<evidence type="ECO:0000313" key="3">
    <source>
        <dbReference type="EMBL" id="QBD79600.1"/>
    </source>
</evidence>
<gene>
    <name evidence="3" type="ORF">EPA93_27935</name>
</gene>
<organism evidence="3 4">
    <name type="scientific">Ktedonosporobacter rubrisoli</name>
    <dbReference type="NCBI Taxonomy" id="2509675"/>
    <lineage>
        <taxon>Bacteria</taxon>
        <taxon>Bacillati</taxon>
        <taxon>Chloroflexota</taxon>
        <taxon>Ktedonobacteria</taxon>
        <taxon>Ktedonobacterales</taxon>
        <taxon>Ktedonosporobacteraceae</taxon>
        <taxon>Ktedonosporobacter</taxon>
    </lineage>
</organism>
<keyword evidence="4" id="KW-1185">Reference proteome</keyword>
<keyword evidence="2" id="KW-1133">Transmembrane helix</keyword>
<evidence type="ECO:0000313" key="4">
    <source>
        <dbReference type="Proteomes" id="UP000290365"/>
    </source>
</evidence>
<feature type="transmembrane region" description="Helical" evidence="2">
    <location>
        <begin position="14"/>
        <end position="34"/>
    </location>
</feature>
<dbReference type="KEGG" id="kbs:EPA93_27935"/>